<dbReference type="EMBL" id="JACIFF010000011">
    <property type="protein sequence ID" value="MBB4081029.1"/>
    <property type="molecule type" value="Genomic_DNA"/>
</dbReference>
<sequence length="932" mass="106381">MITVYLGLTFSGPVLPRPPAAAIRELYVDYLGLLTYLERCYALTHPTANRDALRTEQYRQAVERHLENREREEPFYAASFAADRIATAEELLSRRDELLEAGYSLSRSATDDTPSRIRVLHEIEALVLDRDNDIDLMPGVADRLNILLAALLDRRHPRLKLYVHEPLALLPTGLRRLLDRLREGGDTIEQLPEPEAGTGTSDLTRWQRKLRLLLTGESDPETIAWTGDGSLVVLRAERETHIAAYLARTVKENEHWRPGVLMTVRNQTLDNAMLMEGLPSMGIPSTSLARPSLQVLKLVTAFLWEPVEVERIMEFVSLVTKPLERRLGQKLATHLADTPGLFGNRWTYAVEEAFRDMEARNYPPARIRRAREQYDFWFRRRRHPRDGRVPKAEVRSLFVFLRNWAIEAFDEDKNQSGLLVLSAQAERATELLDAQPETELSYLDVERLVRTVYQPAPTQFSPPEQGGLETSFAPASTAQLAGSGQPPLDRLVWWDFIESDPNYFFSRYYPEELAFLRERGSEPMSSEQRNQLLVWQNLRPLLHTRRQLILCLPRRVDGTEVEPHALLGDLEAACTEAALKTITVDIDECGTPVNLLTDLQLPGFAPVPIRELDPPVPHLDIARPQAMQPRDQETPTAVEDLLYYPHKWIFRHQLRLRGTPILSIASENRLRGNLSHLFVEQLLDDIAAAGRPFDRNEVEAWIDEHATRIFRQQGAVLLEYGQEPERVQFLLTMKKSAWTLVSLIQRNGWTIRGSEQEIGGELTAMGGQVVAGRADLVLDRVNHLGQAETAVVDLKWRGKTVFRNLLRNASDIQLCLYAEFLRQTGSARVHTAYYILRDAKMISRNELAFAGADVVADDTDFTVIQQETLARIRATHDWRWEQFADGTLEVRCKETVPFLEDLYLDLPHDSLLSMKDDTSPFDDYRSLIGLVR</sequence>
<organism evidence="1 2">
    <name type="scientific">Neolewinella aquimaris</name>
    <dbReference type="NCBI Taxonomy" id="1835722"/>
    <lineage>
        <taxon>Bacteria</taxon>
        <taxon>Pseudomonadati</taxon>
        <taxon>Bacteroidota</taxon>
        <taxon>Saprospiria</taxon>
        <taxon>Saprospirales</taxon>
        <taxon>Lewinellaceae</taxon>
        <taxon>Neolewinella</taxon>
    </lineage>
</organism>
<reference evidence="1 2" key="1">
    <citation type="submission" date="2020-08" db="EMBL/GenBank/DDBJ databases">
        <title>Genomic Encyclopedia of Type Strains, Phase IV (KMG-IV): sequencing the most valuable type-strain genomes for metagenomic binning, comparative biology and taxonomic classification.</title>
        <authorList>
            <person name="Goeker M."/>
        </authorList>
    </citation>
    <scope>NUCLEOTIDE SEQUENCE [LARGE SCALE GENOMIC DNA]</scope>
    <source>
        <strain evidence="1 2">DSM 105137</strain>
    </source>
</reference>
<keyword evidence="2" id="KW-1185">Reference proteome</keyword>
<accession>A0A840EGU9</accession>
<evidence type="ECO:0000313" key="2">
    <source>
        <dbReference type="Proteomes" id="UP000576209"/>
    </source>
</evidence>
<dbReference type="RefSeq" id="WP_183497256.1">
    <property type="nucleotide sequence ID" value="NZ_JACIFF010000011.1"/>
</dbReference>
<protein>
    <recommendedName>
        <fullName evidence="3">PD-(D/E)XK endonuclease-like domain-containing protein</fullName>
    </recommendedName>
</protein>
<name>A0A840EGU9_9BACT</name>
<evidence type="ECO:0008006" key="3">
    <source>
        <dbReference type="Google" id="ProtNLM"/>
    </source>
</evidence>
<gene>
    <name evidence="1" type="ORF">GGR28_003670</name>
</gene>
<comment type="caution">
    <text evidence="1">The sequence shown here is derived from an EMBL/GenBank/DDBJ whole genome shotgun (WGS) entry which is preliminary data.</text>
</comment>
<evidence type="ECO:0000313" key="1">
    <source>
        <dbReference type="EMBL" id="MBB4081029.1"/>
    </source>
</evidence>
<proteinExistence type="predicted"/>
<dbReference type="Proteomes" id="UP000576209">
    <property type="component" value="Unassembled WGS sequence"/>
</dbReference>
<dbReference type="AlphaFoldDB" id="A0A840EGU9"/>